<accession>A0A060DRY7</accession>
<dbReference type="EMBL" id="VEWN01000002">
    <property type="protein sequence ID" value="KAA1057117.1"/>
    <property type="molecule type" value="Genomic_DNA"/>
</dbReference>
<evidence type="ECO:0000313" key="3">
    <source>
        <dbReference type="Proteomes" id="UP000027186"/>
    </source>
</evidence>
<reference evidence="1 3" key="1">
    <citation type="journal article" date="2014" name="Genome Announc.">
        <title>Complete Genome Sequence of the Model Rhizosphere Strain Azospirillum brasilense Az39, Successfully Applied in Agriculture.</title>
        <authorList>
            <person name="Rivera D."/>
            <person name="Revale S."/>
            <person name="Molina R."/>
            <person name="Gualpa J."/>
            <person name="Puente M."/>
            <person name="Maroniche G."/>
            <person name="Paris G."/>
            <person name="Baker D."/>
            <person name="Clavijo B."/>
            <person name="McLay K."/>
            <person name="Spaepen S."/>
            <person name="Perticari A."/>
            <person name="Vazquez M."/>
            <person name="Wisniewski-Dye F."/>
            <person name="Watkins C."/>
            <person name="Martinez-Abarca F."/>
            <person name="Vanderleyden J."/>
            <person name="Cassan F."/>
        </authorList>
    </citation>
    <scope>NUCLEOTIDE SEQUENCE [LARGE SCALE GENOMIC DNA]</scope>
    <source>
        <strain evidence="1 3">Az39</strain>
        <plasmid evidence="1">AbAZ39_p2</plasmid>
    </source>
</reference>
<keyword evidence="1" id="KW-0614">Plasmid</keyword>
<name>A0A060DRY7_9PROT</name>
<evidence type="ECO:0000313" key="2">
    <source>
        <dbReference type="EMBL" id="KAA1057117.1"/>
    </source>
</evidence>
<dbReference type="RefSeq" id="WP_040136944.1">
    <property type="nucleotide sequence ID" value="NZ_CP007795.1"/>
</dbReference>
<sequence length="117" mass="12405">MPSLSSGLNALIATVLRSHPSLRVLPVSRYTRDQAAAYAAANGQAIAHAVDERGRQSLLVAMTGLDYVSVCDLDHDLTVPAEQPVSLIVPELRGGLLARFTPRTAGDVCRIVEAVCP</sequence>
<geneLocation type="plasmid" evidence="1 3">
    <name>AbAZ39_p2</name>
</geneLocation>
<organism evidence="1 3">
    <name type="scientific">Azospirillum argentinense</name>
    <dbReference type="NCBI Taxonomy" id="2970906"/>
    <lineage>
        <taxon>Bacteria</taxon>
        <taxon>Pseudomonadati</taxon>
        <taxon>Pseudomonadota</taxon>
        <taxon>Alphaproteobacteria</taxon>
        <taxon>Rhodospirillales</taxon>
        <taxon>Azospirillaceae</taxon>
        <taxon>Azospirillum</taxon>
    </lineage>
</organism>
<dbReference type="Proteomes" id="UP000027186">
    <property type="component" value="Plasmid AbAZ39_p2"/>
</dbReference>
<accession>A0A5B0KWJ4</accession>
<dbReference type="AlphaFoldDB" id="A0A060DRY7"/>
<dbReference type="OrthoDB" id="9888463at2"/>
<protein>
    <submittedName>
        <fullName evidence="1">Uncharacterized protein</fullName>
    </submittedName>
</protein>
<proteinExistence type="predicted"/>
<dbReference type="KEGG" id="abq:ABAZ39_26610"/>
<reference evidence="2 4" key="2">
    <citation type="submission" date="2019-07" db="EMBL/GenBank/DDBJ databases">
        <title>Genome sequencing of the stress-tolerant strain Azospirillum brasilense Az19.</title>
        <authorList>
            <person name="Maroniche G.A."/>
            <person name="Garcia J.E."/>
            <person name="Pagnussat L."/>
            <person name="Amenta M."/>
            <person name="Creus C.M."/>
        </authorList>
    </citation>
    <scope>NUCLEOTIDE SEQUENCE [LARGE SCALE GENOMIC DNA]</scope>
    <source>
        <strain evidence="2 4">Az19</strain>
    </source>
</reference>
<dbReference type="EMBL" id="CP007795">
    <property type="protein sequence ID" value="AIB15450.1"/>
    <property type="molecule type" value="Genomic_DNA"/>
</dbReference>
<evidence type="ECO:0000313" key="1">
    <source>
        <dbReference type="EMBL" id="AIB15450.1"/>
    </source>
</evidence>
<evidence type="ECO:0000313" key="4">
    <source>
        <dbReference type="Proteomes" id="UP000325333"/>
    </source>
</evidence>
<dbReference type="Proteomes" id="UP000325333">
    <property type="component" value="Unassembled WGS sequence"/>
</dbReference>
<gene>
    <name evidence="1" type="ORF">ABAZ39_26610</name>
    <name evidence="2" type="ORF">FH063_001285</name>
</gene>